<proteinExistence type="predicted"/>
<dbReference type="STRING" id="1314781.A0A165DMT8"/>
<protein>
    <recommendedName>
        <fullName evidence="4">C2 domain-containing protein</fullName>
    </recommendedName>
</protein>
<dbReference type="GO" id="GO:0046872">
    <property type="term" value="F:metal ion binding"/>
    <property type="evidence" value="ECO:0007669"/>
    <property type="project" value="UniProtKB-KW"/>
</dbReference>
<accession>A0A165DMT8</accession>
<reference evidence="5 6" key="1">
    <citation type="journal article" date="2016" name="Mol. Biol. Evol.">
        <title>Comparative Genomics of Early-Diverging Mushroom-Forming Fungi Provides Insights into the Origins of Lignocellulose Decay Capabilities.</title>
        <authorList>
            <person name="Nagy L.G."/>
            <person name="Riley R."/>
            <person name="Tritt A."/>
            <person name="Adam C."/>
            <person name="Daum C."/>
            <person name="Floudas D."/>
            <person name="Sun H."/>
            <person name="Yadav J.S."/>
            <person name="Pangilinan J."/>
            <person name="Larsson K.H."/>
            <person name="Matsuura K."/>
            <person name="Barry K."/>
            <person name="Labutti K."/>
            <person name="Kuo R."/>
            <person name="Ohm R.A."/>
            <person name="Bhattacharya S.S."/>
            <person name="Shirouzu T."/>
            <person name="Yoshinaga Y."/>
            <person name="Martin F.M."/>
            <person name="Grigoriev I.V."/>
            <person name="Hibbett D.S."/>
        </authorList>
    </citation>
    <scope>NUCLEOTIDE SEQUENCE [LARGE SCALE GENOMIC DNA]</scope>
    <source>
        <strain evidence="5 6">HHB12029</strain>
    </source>
</reference>
<sequence length="584" mass="63784">MAPPASHTPPTSPNRNNQPPPWPMSPVQKRFSLVNKLKRGPTVPNLNAKPEDGEKQLATLRVQVIACRNLLSADSNGKSDPPESSYTSSYVAVTFQHQRQKTPVVSKTLDPHWATKDATFDFPLYKSTAERLGTLLEIVVWDKDIIGKDYLGEIAIPASKWFERNHAAMHFERAESFWIDLDLRSSRSKNKTASGSVHLKIGFVHPSDSSPANFQNVFNELSSVGGGMADLFSAPATAGVGTVGADSKSTLQVAQPEDEKAPRFRINWEGTTLDYSFGLPSWSAAPAPDAGILLLELRRATDLPKQKQFAKHGWDMDPFVLVSTGAQAFRTRVIRHSLSPHWDERLVLAVSPSEKVHLRVMDWDRISSDDVVGEAWLEVTPDDSGPGLQEKTIALSVDYEKGGFDAKSASKAPALVVATKFESHVSLRRRYFTAHLPAHASYTTAILSSYISSDLGIPTADFETRLHEIVAVHGGEPFDKDEAVQVLLELWGAPTVTKEKENGAASEYEPSVYETADDETPTATRSHSPAPAPTPEPHSQAVTPAPEPTVLQPTHVTFEIAGHALTTWGDVRPVALLSSALAHI</sequence>
<evidence type="ECO:0000313" key="5">
    <source>
        <dbReference type="EMBL" id="KZV84933.1"/>
    </source>
</evidence>
<evidence type="ECO:0000256" key="3">
    <source>
        <dbReference type="SAM" id="MobiDB-lite"/>
    </source>
</evidence>
<organism evidence="5 6">
    <name type="scientific">Exidia glandulosa HHB12029</name>
    <dbReference type="NCBI Taxonomy" id="1314781"/>
    <lineage>
        <taxon>Eukaryota</taxon>
        <taxon>Fungi</taxon>
        <taxon>Dikarya</taxon>
        <taxon>Basidiomycota</taxon>
        <taxon>Agaricomycotina</taxon>
        <taxon>Agaricomycetes</taxon>
        <taxon>Auriculariales</taxon>
        <taxon>Exidiaceae</taxon>
        <taxon>Exidia</taxon>
    </lineage>
</organism>
<feature type="compositionally biased region" description="Pro residues" evidence="3">
    <location>
        <begin position="1"/>
        <end position="24"/>
    </location>
</feature>
<feature type="domain" description="C2" evidence="4">
    <location>
        <begin position="276"/>
        <end position="393"/>
    </location>
</feature>
<dbReference type="InterPro" id="IPR035892">
    <property type="entry name" value="C2_domain_sf"/>
</dbReference>
<keyword evidence="6" id="KW-1185">Reference proteome</keyword>
<dbReference type="PROSITE" id="PS50004">
    <property type="entry name" value="C2"/>
    <property type="match status" value="2"/>
</dbReference>
<evidence type="ECO:0000259" key="4">
    <source>
        <dbReference type="PROSITE" id="PS50004"/>
    </source>
</evidence>
<dbReference type="OrthoDB" id="67700at2759"/>
<feature type="domain" description="C2" evidence="4">
    <location>
        <begin position="40"/>
        <end position="171"/>
    </location>
</feature>
<feature type="region of interest" description="Disordered" evidence="3">
    <location>
        <begin position="498"/>
        <end position="548"/>
    </location>
</feature>
<feature type="region of interest" description="Disordered" evidence="3">
    <location>
        <begin position="1"/>
        <end position="27"/>
    </location>
</feature>
<dbReference type="SMART" id="SM00239">
    <property type="entry name" value="C2"/>
    <property type="match status" value="2"/>
</dbReference>
<evidence type="ECO:0000256" key="2">
    <source>
        <dbReference type="ARBA" id="ARBA00022837"/>
    </source>
</evidence>
<dbReference type="EMBL" id="KV426206">
    <property type="protein sequence ID" value="KZV84933.1"/>
    <property type="molecule type" value="Genomic_DNA"/>
</dbReference>
<dbReference type="InParanoid" id="A0A165DMT8"/>
<dbReference type="Proteomes" id="UP000077266">
    <property type="component" value="Unassembled WGS sequence"/>
</dbReference>
<dbReference type="SUPFAM" id="SSF49562">
    <property type="entry name" value="C2 domain (Calcium/lipid-binding domain, CaLB)"/>
    <property type="match status" value="2"/>
</dbReference>
<dbReference type="Pfam" id="PF00168">
    <property type="entry name" value="C2"/>
    <property type="match status" value="2"/>
</dbReference>
<dbReference type="AlphaFoldDB" id="A0A165DMT8"/>
<evidence type="ECO:0000256" key="1">
    <source>
        <dbReference type="ARBA" id="ARBA00022723"/>
    </source>
</evidence>
<keyword evidence="2" id="KW-0106">Calcium</keyword>
<dbReference type="CDD" id="cd00030">
    <property type="entry name" value="C2"/>
    <property type="match status" value="1"/>
</dbReference>
<dbReference type="InterPro" id="IPR000008">
    <property type="entry name" value="C2_dom"/>
</dbReference>
<evidence type="ECO:0000313" key="6">
    <source>
        <dbReference type="Proteomes" id="UP000077266"/>
    </source>
</evidence>
<gene>
    <name evidence="5" type="ORF">EXIGLDRAFT_699978</name>
</gene>
<name>A0A165DMT8_EXIGL</name>
<keyword evidence="1" id="KW-0479">Metal-binding</keyword>
<dbReference type="Gene3D" id="2.60.40.150">
    <property type="entry name" value="C2 domain"/>
    <property type="match status" value="2"/>
</dbReference>
<dbReference type="PANTHER" id="PTHR45911">
    <property type="entry name" value="C2 DOMAIN-CONTAINING PROTEIN"/>
    <property type="match status" value="1"/>
</dbReference>